<dbReference type="Proteomes" id="UP000277212">
    <property type="component" value="Unassembled WGS sequence"/>
</dbReference>
<keyword evidence="2" id="KW-1185">Reference proteome</keyword>
<reference evidence="1 2" key="1">
    <citation type="submission" date="2017-06" db="EMBL/GenBank/DDBJ databases">
        <title>Comparative genomic analysis of Ambrosia Fusariam Clade fungi.</title>
        <authorList>
            <person name="Stajich J.E."/>
            <person name="Carrillo J."/>
            <person name="Kijimoto T."/>
            <person name="Eskalen A."/>
            <person name="O'Donnell K."/>
            <person name="Kasson M."/>
        </authorList>
    </citation>
    <scope>NUCLEOTIDE SEQUENCE [LARGE SCALE GENOMIC DNA]</scope>
    <source>
        <strain evidence="1">UCR3666</strain>
    </source>
</reference>
<proteinExistence type="predicted"/>
<evidence type="ECO:0000313" key="2">
    <source>
        <dbReference type="Proteomes" id="UP000277212"/>
    </source>
</evidence>
<evidence type="ECO:0000313" key="1">
    <source>
        <dbReference type="EMBL" id="RMJ05310.1"/>
    </source>
</evidence>
<gene>
    <name evidence="1" type="ORF">CDV36_014014</name>
</gene>
<sequence length="302" mass="34762">MNIYVFLSIPIFLLIDTLWALMWSSLFATDPLGSSTYIKNGTWIRPTIPQAGPWTASLDEVQSQLNNIVQDIPDYTTSRAIRSMAIPVNETITFHQVHRNLTIVRQENLNPAGTKIPITELFQAMMDKPSKTIEPNQTWWQWITFRSGRNQLISHGIVLLEILEDAHKSRQVVMDVIRRARQDTLDDLTHQICRVSEELKRHASRASVFEWPAHMNLQETYVATHSVCTQAQAVEKDLKALFDRVGMEMQAIKSRMRQVEGLFADLRKNKPLSEEEMDLYEAELFWIGESVIQLAEGGWLEL</sequence>
<dbReference type="EMBL" id="NKUJ01000420">
    <property type="protein sequence ID" value="RMJ05310.1"/>
    <property type="molecule type" value="Genomic_DNA"/>
</dbReference>
<comment type="caution">
    <text evidence="1">The sequence shown here is derived from an EMBL/GenBank/DDBJ whole genome shotgun (WGS) entry which is preliminary data.</text>
</comment>
<protein>
    <submittedName>
        <fullName evidence="1">Uncharacterized protein</fullName>
    </submittedName>
</protein>
<name>A0A3M2RIZ3_9HYPO</name>
<organism evidence="1 2">
    <name type="scientific">Fusarium kuroshium</name>
    <dbReference type="NCBI Taxonomy" id="2010991"/>
    <lineage>
        <taxon>Eukaryota</taxon>
        <taxon>Fungi</taxon>
        <taxon>Dikarya</taxon>
        <taxon>Ascomycota</taxon>
        <taxon>Pezizomycotina</taxon>
        <taxon>Sordariomycetes</taxon>
        <taxon>Hypocreomycetidae</taxon>
        <taxon>Hypocreales</taxon>
        <taxon>Nectriaceae</taxon>
        <taxon>Fusarium</taxon>
        <taxon>Fusarium solani species complex</taxon>
    </lineage>
</organism>
<accession>A0A3M2RIZ3</accession>
<dbReference type="OrthoDB" id="10340833at2759"/>
<dbReference type="AlphaFoldDB" id="A0A3M2RIZ3"/>